<comment type="caution">
    <text evidence="1">The sequence shown here is derived from an EMBL/GenBank/DDBJ whole genome shotgun (WGS) entry which is preliminary data.</text>
</comment>
<gene>
    <name evidence="1" type="ORF">RchiOBHm_Chr2g0167211</name>
</gene>
<dbReference type="EMBL" id="PDCK01000040">
    <property type="protein sequence ID" value="PRQ53502.1"/>
    <property type="molecule type" value="Genomic_DNA"/>
</dbReference>
<dbReference type="AlphaFoldDB" id="A0A2P6S4A9"/>
<evidence type="ECO:0000313" key="1">
    <source>
        <dbReference type="EMBL" id="PRQ53502.1"/>
    </source>
</evidence>
<evidence type="ECO:0000313" key="2">
    <source>
        <dbReference type="Proteomes" id="UP000238479"/>
    </source>
</evidence>
<dbReference type="Proteomes" id="UP000238479">
    <property type="component" value="Chromosome 2"/>
</dbReference>
<sequence>MSLSLASKRRARRWACVSDFGSNAMTSCWISDFRPPQKMGRSSLSFHSGVRHESFVKSEMKSSTDPVCCRWESRALRSAMLLDPKCSRNSGMKSSQVVVGFRCSNAFIHIEGPGPKWEAIAVTRSCGGTWSARR</sequence>
<dbReference type="Gramene" id="PRQ53502">
    <property type="protein sequence ID" value="PRQ53502"/>
    <property type="gene ID" value="RchiOBHm_Chr2g0167211"/>
</dbReference>
<keyword evidence="2" id="KW-1185">Reference proteome</keyword>
<name>A0A2P6S4A9_ROSCH</name>
<protein>
    <submittedName>
        <fullName evidence="1">Uncharacterized protein</fullName>
    </submittedName>
</protein>
<proteinExistence type="predicted"/>
<organism evidence="1 2">
    <name type="scientific">Rosa chinensis</name>
    <name type="common">China rose</name>
    <dbReference type="NCBI Taxonomy" id="74649"/>
    <lineage>
        <taxon>Eukaryota</taxon>
        <taxon>Viridiplantae</taxon>
        <taxon>Streptophyta</taxon>
        <taxon>Embryophyta</taxon>
        <taxon>Tracheophyta</taxon>
        <taxon>Spermatophyta</taxon>
        <taxon>Magnoliopsida</taxon>
        <taxon>eudicotyledons</taxon>
        <taxon>Gunneridae</taxon>
        <taxon>Pentapetalae</taxon>
        <taxon>rosids</taxon>
        <taxon>fabids</taxon>
        <taxon>Rosales</taxon>
        <taxon>Rosaceae</taxon>
        <taxon>Rosoideae</taxon>
        <taxon>Rosoideae incertae sedis</taxon>
        <taxon>Rosa</taxon>
    </lineage>
</organism>
<reference evidence="1 2" key="1">
    <citation type="journal article" date="2018" name="Nat. Genet.">
        <title>The Rosa genome provides new insights in the design of modern roses.</title>
        <authorList>
            <person name="Bendahmane M."/>
        </authorList>
    </citation>
    <scope>NUCLEOTIDE SEQUENCE [LARGE SCALE GENOMIC DNA]</scope>
    <source>
        <strain evidence="2">cv. Old Blush</strain>
    </source>
</reference>
<accession>A0A2P6S4A9</accession>